<dbReference type="InterPro" id="IPR050129">
    <property type="entry name" value="Zn_alcohol_dh"/>
</dbReference>
<organism evidence="5 6">
    <name type="scientific">Craurococcus roseus</name>
    <dbReference type="NCBI Taxonomy" id="77585"/>
    <lineage>
        <taxon>Bacteria</taxon>
        <taxon>Pseudomonadati</taxon>
        <taxon>Pseudomonadota</taxon>
        <taxon>Alphaproteobacteria</taxon>
        <taxon>Acetobacterales</taxon>
        <taxon>Acetobacteraceae</taxon>
        <taxon>Craurococcus</taxon>
    </lineage>
</organism>
<dbReference type="Pfam" id="PF08240">
    <property type="entry name" value="ADH_N"/>
    <property type="match status" value="1"/>
</dbReference>
<evidence type="ECO:0000259" key="4">
    <source>
        <dbReference type="SMART" id="SM00829"/>
    </source>
</evidence>
<evidence type="ECO:0000256" key="2">
    <source>
        <dbReference type="ARBA" id="ARBA00022833"/>
    </source>
</evidence>
<dbReference type="InterPro" id="IPR020843">
    <property type="entry name" value="ER"/>
</dbReference>
<dbReference type="Proteomes" id="UP001501588">
    <property type="component" value="Unassembled WGS sequence"/>
</dbReference>
<keyword evidence="2" id="KW-0862">Zinc</keyword>
<dbReference type="Pfam" id="PF00107">
    <property type="entry name" value="ADH_zinc_N"/>
    <property type="match status" value="1"/>
</dbReference>
<sequence length="343" mass="35433">MLALSKAAPGFGLSLDEVPPAHPPGPGEVVVAVEAVGICGSDVHAYEWTEGYGFMAPHLPVVMGHEFAGRVSRPGTGSGFEAGARVCVIPFVSCGACPECRAGEARDCSRRETIGLTRAGGFAREVRVPARCCVPLPDNVDSEVGALAEPLGVALEAVLTVGVGVGDTVLVLGPGTIGQGVALMARLAGAARVLVAGRADEPRFAVLRALGFDALLDVAEAPLADQAMALTGGRRVDAVIEATGVPASVNDGLAVLKRGGVLVAAGIHAAPLTLPLTDFVRMRHQLRASHGAARSTWTRVLAHLARDPEAFRPMITHRLPLSRGLEGFELARQRAASKVMLAP</sequence>
<evidence type="ECO:0000313" key="6">
    <source>
        <dbReference type="Proteomes" id="UP001501588"/>
    </source>
</evidence>
<name>A0ABN1EQA6_9PROT</name>
<accession>A0ABN1EQA6</accession>
<dbReference type="PANTHER" id="PTHR43401:SF2">
    <property type="entry name" value="L-THREONINE 3-DEHYDROGENASE"/>
    <property type="match status" value="1"/>
</dbReference>
<protein>
    <submittedName>
        <fullName evidence="5">2,3-butanediol dehydrogenase</fullName>
    </submittedName>
</protein>
<dbReference type="InterPro" id="IPR011032">
    <property type="entry name" value="GroES-like_sf"/>
</dbReference>
<gene>
    <name evidence="5" type="ORF">GCM10009416_07680</name>
</gene>
<dbReference type="Gene3D" id="3.40.50.720">
    <property type="entry name" value="NAD(P)-binding Rossmann-like Domain"/>
    <property type="match status" value="1"/>
</dbReference>
<dbReference type="InterPro" id="IPR036291">
    <property type="entry name" value="NAD(P)-bd_dom_sf"/>
</dbReference>
<keyword evidence="1" id="KW-0479">Metal-binding</keyword>
<reference evidence="5 6" key="1">
    <citation type="journal article" date="2019" name="Int. J. Syst. Evol. Microbiol.">
        <title>The Global Catalogue of Microorganisms (GCM) 10K type strain sequencing project: providing services to taxonomists for standard genome sequencing and annotation.</title>
        <authorList>
            <consortium name="The Broad Institute Genomics Platform"/>
            <consortium name="The Broad Institute Genome Sequencing Center for Infectious Disease"/>
            <person name="Wu L."/>
            <person name="Ma J."/>
        </authorList>
    </citation>
    <scope>NUCLEOTIDE SEQUENCE [LARGE SCALE GENOMIC DNA]</scope>
    <source>
        <strain evidence="5 6">JCM 9933</strain>
    </source>
</reference>
<comment type="caution">
    <text evidence="5">The sequence shown here is derived from an EMBL/GenBank/DDBJ whole genome shotgun (WGS) entry which is preliminary data.</text>
</comment>
<dbReference type="RefSeq" id="WP_343893831.1">
    <property type="nucleotide sequence ID" value="NZ_BAAAFZ010000008.1"/>
</dbReference>
<dbReference type="InterPro" id="IPR013149">
    <property type="entry name" value="ADH-like_C"/>
</dbReference>
<feature type="domain" description="Enoyl reductase (ER)" evidence="4">
    <location>
        <begin position="10"/>
        <end position="341"/>
    </location>
</feature>
<dbReference type="Gene3D" id="3.90.180.10">
    <property type="entry name" value="Medium-chain alcohol dehydrogenases, catalytic domain"/>
    <property type="match status" value="1"/>
</dbReference>
<evidence type="ECO:0000256" key="3">
    <source>
        <dbReference type="ARBA" id="ARBA00023002"/>
    </source>
</evidence>
<proteinExistence type="predicted"/>
<keyword evidence="3" id="KW-0560">Oxidoreductase</keyword>
<dbReference type="PANTHER" id="PTHR43401">
    <property type="entry name" value="L-THREONINE 3-DEHYDROGENASE"/>
    <property type="match status" value="1"/>
</dbReference>
<dbReference type="SUPFAM" id="SSF51735">
    <property type="entry name" value="NAD(P)-binding Rossmann-fold domains"/>
    <property type="match status" value="1"/>
</dbReference>
<dbReference type="InterPro" id="IPR013154">
    <property type="entry name" value="ADH-like_N"/>
</dbReference>
<dbReference type="EMBL" id="BAAAFZ010000008">
    <property type="protein sequence ID" value="GAA0571522.1"/>
    <property type="molecule type" value="Genomic_DNA"/>
</dbReference>
<evidence type="ECO:0000313" key="5">
    <source>
        <dbReference type="EMBL" id="GAA0571522.1"/>
    </source>
</evidence>
<dbReference type="SUPFAM" id="SSF50129">
    <property type="entry name" value="GroES-like"/>
    <property type="match status" value="1"/>
</dbReference>
<keyword evidence="6" id="KW-1185">Reference proteome</keyword>
<evidence type="ECO:0000256" key="1">
    <source>
        <dbReference type="ARBA" id="ARBA00022723"/>
    </source>
</evidence>
<dbReference type="SMART" id="SM00829">
    <property type="entry name" value="PKS_ER"/>
    <property type="match status" value="1"/>
</dbReference>